<feature type="domain" description="Succinylglutamate desuccinylase/Aspartoacylase catalytic" evidence="5">
    <location>
        <begin position="11"/>
        <end position="90"/>
    </location>
</feature>
<dbReference type="SUPFAM" id="SSF53187">
    <property type="entry name" value="Zn-dependent exopeptidases"/>
    <property type="match status" value="1"/>
</dbReference>
<dbReference type="AlphaFoldDB" id="A0ABD6AZK5"/>
<dbReference type="GO" id="GO:0046872">
    <property type="term" value="F:metal ion binding"/>
    <property type="evidence" value="ECO:0007669"/>
    <property type="project" value="UniProtKB-KW"/>
</dbReference>
<accession>A0ABD6AZK5</accession>
<dbReference type="PANTHER" id="PTHR15162">
    <property type="entry name" value="ASPARTOACYLASE"/>
    <property type="match status" value="1"/>
</dbReference>
<dbReference type="InterPro" id="IPR050178">
    <property type="entry name" value="AspA/AstE_fam"/>
</dbReference>
<dbReference type="Gene3D" id="3.40.630.10">
    <property type="entry name" value="Zn peptidases"/>
    <property type="match status" value="1"/>
</dbReference>
<protein>
    <submittedName>
        <fullName evidence="6">Succinylglutamate desuccinylase/aspartoacylase family protein</fullName>
    </submittedName>
</protein>
<dbReference type="InterPro" id="IPR055438">
    <property type="entry name" value="AstE_AspA_cat"/>
</dbReference>
<dbReference type="EMBL" id="JBHUDC010000008">
    <property type="protein sequence ID" value="MFD1515182.1"/>
    <property type="molecule type" value="Genomic_DNA"/>
</dbReference>
<evidence type="ECO:0000313" key="6">
    <source>
        <dbReference type="EMBL" id="MFD1515182.1"/>
    </source>
</evidence>
<dbReference type="Proteomes" id="UP001597187">
    <property type="component" value="Unassembled WGS sequence"/>
</dbReference>
<name>A0ABD6AZK5_9EURY</name>
<evidence type="ECO:0000256" key="2">
    <source>
        <dbReference type="ARBA" id="ARBA00022723"/>
    </source>
</evidence>
<keyword evidence="3" id="KW-0378">Hydrolase</keyword>
<dbReference type="Pfam" id="PF24827">
    <property type="entry name" value="AstE_AspA_cat"/>
    <property type="match status" value="1"/>
</dbReference>
<comment type="caution">
    <text evidence="6">The sequence shown here is derived from an EMBL/GenBank/DDBJ whole genome shotgun (WGS) entry which is preliminary data.</text>
</comment>
<keyword evidence="2" id="KW-0479">Metal-binding</keyword>
<dbReference type="RefSeq" id="WP_250875106.1">
    <property type="nucleotide sequence ID" value="NZ_JALXFV010000008.1"/>
</dbReference>
<comment type="cofactor">
    <cofactor evidence="1">
        <name>Zn(2+)</name>
        <dbReference type="ChEBI" id="CHEBI:29105"/>
    </cofactor>
</comment>
<evidence type="ECO:0000259" key="5">
    <source>
        <dbReference type="Pfam" id="PF24827"/>
    </source>
</evidence>
<evidence type="ECO:0000313" key="7">
    <source>
        <dbReference type="Proteomes" id="UP001597187"/>
    </source>
</evidence>
<evidence type="ECO:0000256" key="3">
    <source>
        <dbReference type="ARBA" id="ARBA00022801"/>
    </source>
</evidence>
<dbReference type="GO" id="GO:0016787">
    <property type="term" value="F:hydrolase activity"/>
    <property type="evidence" value="ECO:0007669"/>
    <property type="project" value="UniProtKB-KW"/>
</dbReference>
<keyword evidence="7" id="KW-1185">Reference proteome</keyword>
<evidence type="ECO:0000256" key="4">
    <source>
        <dbReference type="ARBA" id="ARBA00022833"/>
    </source>
</evidence>
<gene>
    <name evidence="6" type="ORF">ACFSBT_18025</name>
</gene>
<reference evidence="6 7" key="1">
    <citation type="journal article" date="2019" name="Int. J. Syst. Evol. Microbiol.">
        <title>The Global Catalogue of Microorganisms (GCM) 10K type strain sequencing project: providing services to taxonomists for standard genome sequencing and annotation.</title>
        <authorList>
            <consortium name="The Broad Institute Genomics Platform"/>
            <consortium name="The Broad Institute Genome Sequencing Center for Infectious Disease"/>
            <person name="Wu L."/>
            <person name="Ma J."/>
        </authorList>
    </citation>
    <scope>NUCLEOTIDE SEQUENCE [LARGE SCALE GENOMIC DNA]</scope>
    <source>
        <strain evidence="6 7">CGMCC 1.12563</strain>
    </source>
</reference>
<dbReference type="PANTHER" id="PTHR15162:SF7">
    <property type="entry name" value="SUCCINYLGLUTAMATE DESUCCINYLASE"/>
    <property type="match status" value="1"/>
</dbReference>
<keyword evidence="4" id="KW-0862">Zinc</keyword>
<evidence type="ECO:0000256" key="1">
    <source>
        <dbReference type="ARBA" id="ARBA00001947"/>
    </source>
</evidence>
<proteinExistence type="predicted"/>
<organism evidence="6 7">
    <name type="scientific">Halomarina rubra</name>
    <dbReference type="NCBI Taxonomy" id="2071873"/>
    <lineage>
        <taxon>Archaea</taxon>
        <taxon>Methanobacteriati</taxon>
        <taxon>Methanobacteriota</taxon>
        <taxon>Stenosarchaea group</taxon>
        <taxon>Halobacteria</taxon>
        <taxon>Halobacteriales</taxon>
        <taxon>Natronomonadaceae</taxon>
        <taxon>Halomarina</taxon>
    </lineage>
</organism>
<sequence>MRIEQLGDGEPEVAILAAVHGDEPSGVHAVERLLADDPAVERPVKLIVANERALARGVRYTQTDLNRVFPGSPEADTHEERLAHDLLNELRGLTTFSIHSTQSYDEPFAVVDEAGSLADAVCPYLSVDAVVEATGFTEGRLVEYADVVEVECGLQGTSKAAENAVTLVYEFLAAVGALPSERADAQEVPVFRLRKLVPKRTAEEYAVFAANFQRVSAGEPFAAIDGEKLVADEPFYPVLMSPYGYEEEFGYAGELTGQLGGDPVQSDSATRSYTG</sequence>